<evidence type="ECO:0000313" key="8">
    <source>
        <dbReference type="EMBL" id="TCC91056.1"/>
    </source>
</evidence>
<evidence type="ECO:0000256" key="4">
    <source>
        <dbReference type="ARBA" id="ARBA00023136"/>
    </source>
</evidence>
<organism evidence="8 9">
    <name type="scientific">Pedobacter hiemivivus</name>
    <dbReference type="NCBI Taxonomy" id="2530454"/>
    <lineage>
        <taxon>Bacteria</taxon>
        <taxon>Pseudomonadati</taxon>
        <taxon>Bacteroidota</taxon>
        <taxon>Sphingobacteriia</taxon>
        <taxon>Sphingobacteriales</taxon>
        <taxon>Sphingobacteriaceae</taxon>
        <taxon>Pedobacter</taxon>
    </lineage>
</organism>
<dbReference type="InterPro" id="IPR012944">
    <property type="entry name" value="SusD_RagB_dom"/>
</dbReference>
<sequence length="518" mass="57574">MFRQTCLIQGYLPLAYPLTSKIIFMRIQQPIITMLLLLLSMINSSCKKLISIPDPNDTMTTTQIFSNDKDAESSIAGVYSKMAYGPDDTPTQNFSSGLITILGGLSSGELFHYAGPTGETNFYPYSTNKLNINNSNSSYKVWSTAYTTIYGANSVMEGVEASTSSLLSDSVRKELTGEAKFVRAFTYFYLSNLFGDVPLALTINFHKTISLPRAPQRDVYLQIIKDLKDAMTLMPADYSVGKGKRTRPNKWAAAALLARVYLYTGDYINAAALSTEIINTTSLFKLEADLNNVFSTISREAIWQLGLATGHYFLRNATPEGNIMVPAYSTNTGTPIFGLSQELKNAFETGDERWVKWTGNTDNSMATGSPQGTTWYPYKYKLALGSSVVGGPEVEYYTPMRLAEQYLIRAEAIVNGAPGGLSAAIDDLNIIRDRADLPALPYTLNKIQVMEAIAKERQVELFAEWGHRWLDLKRTGRAHDVLITNPLKLPWIGDHQLLYPIPLEEIMKSTFLIQTPGY</sequence>
<comment type="similarity">
    <text evidence="2">Belongs to the SusD family.</text>
</comment>
<evidence type="ECO:0000256" key="1">
    <source>
        <dbReference type="ARBA" id="ARBA00004442"/>
    </source>
</evidence>
<dbReference type="Gene3D" id="1.25.40.390">
    <property type="match status" value="1"/>
</dbReference>
<reference evidence="8 9" key="1">
    <citation type="submission" date="2019-02" db="EMBL/GenBank/DDBJ databases">
        <title>Pedobacter sp. RP-3-8 sp. nov., isolated from Arctic soil.</title>
        <authorList>
            <person name="Dahal R.H."/>
        </authorList>
    </citation>
    <scope>NUCLEOTIDE SEQUENCE [LARGE SCALE GENOMIC DNA]</scope>
    <source>
        <strain evidence="8 9">RP-3-8</strain>
    </source>
</reference>
<keyword evidence="9" id="KW-1185">Reference proteome</keyword>
<comment type="caution">
    <text evidence="8">The sequence shown here is derived from an EMBL/GenBank/DDBJ whole genome shotgun (WGS) entry which is preliminary data.</text>
</comment>
<evidence type="ECO:0000256" key="2">
    <source>
        <dbReference type="ARBA" id="ARBA00006275"/>
    </source>
</evidence>
<evidence type="ECO:0000256" key="3">
    <source>
        <dbReference type="ARBA" id="ARBA00022729"/>
    </source>
</evidence>
<feature type="domain" description="RagB/SusD" evidence="6">
    <location>
        <begin position="351"/>
        <end position="518"/>
    </location>
</feature>
<dbReference type="OrthoDB" id="621570at2"/>
<dbReference type="SUPFAM" id="SSF48452">
    <property type="entry name" value="TPR-like"/>
    <property type="match status" value="1"/>
</dbReference>
<dbReference type="Proteomes" id="UP000291117">
    <property type="component" value="Unassembled WGS sequence"/>
</dbReference>
<keyword evidence="5" id="KW-0998">Cell outer membrane</keyword>
<proteinExistence type="inferred from homology"/>
<dbReference type="Pfam" id="PF07980">
    <property type="entry name" value="SusD_RagB"/>
    <property type="match status" value="1"/>
</dbReference>
<dbReference type="AlphaFoldDB" id="A0A4V2MIM5"/>
<dbReference type="Pfam" id="PF14322">
    <property type="entry name" value="SusD-like_3"/>
    <property type="match status" value="1"/>
</dbReference>
<keyword evidence="3" id="KW-0732">Signal</keyword>
<feature type="domain" description="SusD-like N-terminal" evidence="7">
    <location>
        <begin position="127"/>
        <end position="262"/>
    </location>
</feature>
<evidence type="ECO:0000259" key="6">
    <source>
        <dbReference type="Pfam" id="PF07980"/>
    </source>
</evidence>
<dbReference type="GO" id="GO:0009279">
    <property type="term" value="C:cell outer membrane"/>
    <property type="evidence" value="ECO:0007669"/>
    <property type="project" value="UniProtKB-SubCell"/>
</dbReference>
<dbReference type="EMBL" id="SJSM01000015">
    <property type="protein sequence ID" value="TCC91056.1"/>
    <property type="molecule type" value="Genomic_DNA"/>
</dbReference>
<dbReference type="InterPro" id="IPR011990">
    <property type="entry name" value="TPR-like_helical_dom_sf"/>
</dbReference>
<keyword evidence="4" id="KW-0472">Membrane</keyword>
<name>A0A4V2MIM5_9SPHI</name>
<comment type="subcellular location">
    <subcellularLocation>
        <location evidence="1">Cell outer membrane</location>
    </subcellularLocation>
</comment>
<evidence type="ECO:0000313" key="9">
    <source>
        <dbReference type="Proteomes" id="UP000291117"/>
    </source>
</evidence>
<evidence type="ECO:0000256" key="5">
    <source>
        <dbReference type="ARBA" id="ARBA00023237"/>
    </source>
</evidence>
<dbReference type="InterPro" id="IPR033985">
    <property type="entry name" value="SusD-like_N"/>
</dbReference>
<dbReference type="CDD" id="cd08977">
    <property type="entry name" value="SusD"/>
    <property type="match status" value="1"/>
</dbReference>
<evidence type="ECO:0000259" key="7">
    <source>
        <dbReference type="Pfam" id="PF14322"/>
    </source>
</evidence>
<accession>A0A4V2MIM5</accession>
<protein>
    <submittedName>
        <fullName evidence="8">RagB/SusD family nutrient uptake outer membrane protein</fullName>
    </submittedName>
</protein>
<gene>
    <name evidence="8" type="ORF">EZ444_19325</name>
</gene>